<dbReference type="InterPro" id="IPR016167">
    <property type="entry name" value="FAD-bd_PCMH_sub1"/>
</dbReference>
<dbReference type="Gene3D" id="1.10.45.10">
    <property type="entry name" value="Vanillyl-alcohol Oxidase, Chain A, domain 4"/>
    <property type="match status" value="1"/>
</dbReference>
<dbReference type="Pfam" id="PF01565">
    <property type="entry name" value="FAD_binding_4"/>
    <property type="match status" value="1"/>
</dbReference>
<evidence type="ECO:0000259" key="2">
    <source>
        <dbReference type="PROSITE" id="PS51387"/>
    </source>
</evidence>
<evidence type="ECO:0000256" key="1">
    <source>
        <dbReference type="ARBA" id="ARBA00023002"/>
    </source>
</evidence>
<keyword evidence="4" id="KW-1185">Reference proteome</keyword>
<dbReference type="PIRSF" id="PIRSF000136">
    <property type="entry name" value="LGO_GLO"/>
    <property type="match status" value="1"/>
</dbReference>
<evidence type="ECO:0000313" key="4">
    <source>
        <dbReference type="Proteomes" id="UP000294194"/>
    </source>
</evidence>
<dbReference type="GO" id="GO:0016020">
    <property type="term" value="C:membrane"/>
    <property type="evidence" value="ECO:0007669"/>
    <property type="project" value="InterPro"/>
</dbReference>
<protein>
    <submittedName>
        <fullName evidence="3">FAD-binding protein</fullName>
    </submittedName>
</protein>
<dbReference type="InterPro" id="IPR006094">
    <property type="entry name" value="Oxid_FAD_bind_N"/>
</dbReference>
<sequence length="410" mass="43910">MAENWARSYTYTAAEIAHPGSVEEIRELVASTERIRALGTRHSFTALPDTVGTLVALDRLPARTDLDETARTVTVAGGLRYGDVATALQARGWALHNLASLPHISVAGAIATGTHGSGDGNGTLSSAVAALELVTASGELVTLRRGDPDFDGAVVALGALGVVTAVTLDVQPTFDVRQDMFDDLPWSSLLNNLDAVTGSAYSVSLFTTWAGDTIPAVWLKSRMDAPAPPTDLLGATRQPVGRHMIPDQPASNTTELDGVPGPWSDRLAHFKLGFTPSNGDELQSEYLVPRHNAVEALVAVRELRDAITPLLHVTEVRTMSADTLWLSGAYGTDAVAIHFTWKKLPTEVAAVLPAIEALLLPLGARPHWGKLFDRVERANYPRLDDFRALVANYDPSGKFGSTYLDKHLGL</sequence>
<comment type="caution">
    <text evidence="3">The sequence shown here is derived from an EMBL/GenBank/DDBJ whole genome shotgun (WGS) entry which is preliminary data.</text>
</comment>
<dbReference type="AlphaFoldDB" id="A0A4V6MTP7"/>
<dbReference type="InterPro" id="IPR007173">
    <property type="entry name" value="ALO_C"/>
</dbReference>
<keyword evidence="1" id="KW-0560">Oxidoreductase</keyword>
<dbReference type="Gene3D" id="3.30.70.2530">
    <property type="match status" value="1"/>
</dbReference>
<feature type="domain" description="FAD-binding PCMH-type" evidence="2">
    <location>
        <begin position="9"/>
        <end position="173"/>
    </location>
</feature>
<reference evidence="4" key="1">
    <citation type="submission" date="2019-02" db="EMBL/GenBank/DDBJ databases">
        <title>Glaciihabitans arcticus sp. nov., a psychrotolerant bacterium isolated from polar soil.</title>
        <authorList>
            <person name="Dahal R.H."/>
        </authorList>
    </citation>
    <scope>NUCLEOTIDE SEQUENCE [LARGE SCALE GENOMIC DNA]</scope>
    <source>
        <strain evidence="4">RP-3-7</strain>
    </source>
</reference>
<name>A0A4V6MTP7_9MICO</name>
<dbReference type="Gene3D" id="3.30.70.2520">
    <property type="match status" value="1"/>
</dbReference>
<dbReference type="InterPro" id="IPR036318">
    <property type="entry name" value="FAD-bd_PCMH-like_sf"/>
</dbReference>
<dbReference type="GO" id="GO:0071949">
    <property type="term" value="F:FAD binding"/>
    <property type="evidence" value="ECO:0007669"/>
    <property type="project" value="InterPro"/>
</dbReference>
<dbReference type="InterPro" id="IPR016171">
    <property type="entry name" value="Vanillyl_alc_oxidase_C-sub2"/>
</dbReference>
<gene>
    <name evidence="3" type="ORF">EYE40_06140</name>
</gene>
<dbReference type="SUPFAM" id="SSF56176">
    <property type="entry name" value="FAD-binding/transporter-associated domain-like"/>
    <property type="match status" value="1"/>
</dbReference>
<dbReference type="PROSITE" id="PS51387">
    <property type="entry name" value="FAD_PCMH"/>
    <property type="match status" value="1"/>
</dbReference>
<dbReference type="InterPro" id="IPR016169">
    <property type="entry name" value="FAD-bd_PCMH_sub2"/>
</dbReference>
<dbReference type="EMBL" id="SISG01000001">
    <property type="protein sequence ID" value="TBN58549.1"/>
    <property type="molecule type" value="Genomic_DNA"/>
</dbReference>
<dbReference type="PANTHER" id="PTHR43762:SF1">
    <property type="entry name" value="D-ARABINONO-1,4-LACTONE OXIDASE"/>
    <property type="match status" value="1"/>
</dbReference>
<dbReference type="Pfam" id="PF04030">
    <property type="entry name" value="ALO"/>
    <property type="match status" value="1"/>
</dbReference>
<organism evidence="3 4">
    <name type="scientific">Glaciihabitans arcticus</name>
    <dbReference type="NCBI Taxonomy" id="2668039"/>
    <lineage>
        <taxon>Bacteria</taxon>
        <taxon>Bacillati</taxon>
        <taxon>Actinomycetota</taxon>
        <taxon>Actinomycetes</taxon>
        <taxon>Micrococcales</taxon>
        <taxon>Microbacteriaceae</taxon>
        <taxon>Glaciihabitans</taxon>
    </lineage>
</organism>
<dbReference type="Gene3D" id="3.30.465.10">
    <property type="match status" value="1"/>
</dbReference>
<dbReference type="InterPro" id="IPR010031">
    <property type="entry name" value="FAD_lactone_oxidase-like"/>
</dbReference>
<proteinExistence type="predicted"/>
<dbReference type="PANTHER" id="PTHR43762">
    <property type="entry name" value="L-GULONOLACTONE OXIDASE"/>
    <property type="match status" value="1"/>
</dbReference>
<dbReference type="Gene3D" id="3.30.43.10">
    <property type="entry name" value="Uridine Diphospho-n-acetylenolpyruvylglucosamine Reductase, domain 2"/>
    <property type="match status" value="1"/>
</dbReference>
<evidence type="ECO:0000313" key="3">
    <source>
        <dbReference type="EMBL" id="TBN58549.1"/>
    </source>
</evidence>
<dbReference type="GO" id="GO:0003885">
    <property type="term" value="F:D-arabinono-1,4-lactone oxidase activity"/>
    <property type="evidence" value="ECO:0007669"/>
    <property type="project" value="InterPro"/>
</dbReference>
<dbReference type="InterPro" id="IPR016166">
    <property type="entry name" value="FAD-bd_PCMH"/>
</dbReference>
<dbReference type="GO" id="GO:0080049">
    <property type="term" value="F:L-gulono-1,4-lactone dehydrogenase activity"/>
    <property type="evidence" value="ECO:0007669"/>
    <property type="project" value="TreeGrafter"/>
</dbReference>
<accession>A0A4V6MTP7</accession>
<dbReference type="Proteomes" id="UP000294194">
    <property type="component" value="Unassembled WGS sequence"/>
</dbReference>